<reference evidence="3" key="2">
    <citation type="submission" date="2023-01" db="EMBL/GenBank/DDBJ databases">
        <authorList>
            <person name="Petersen C."/>
        </authorList>
    </citation>
    <scope>NUCLEOTIDE SEQUENCE</scope>
    <source>
        <strain evidence="3">IBT 15450</strain>
    </source>
</reference>
<dbReference type="Proteomes" id="UP001219568">
    <property type="component" value="Unassembled WGS sequence"/>
</dbReference>
<dbReference type="InterPro" id="IPR018222">
    <property type="entry name" value="Nuclear_transport_factor_2_euk"/>
</dbReference>
<dbReference type="PROSITE" id="PS50177">
    <property type="entry name" value="NTF2_DOMAIN"/>
    <property type="match status" value="1"/>
</dbReference>
<sequence length="123" mass="13918">MDDDQSAPIAQEFLKFYYETFEGDRQNLAPLYRPESKLTLEGAPVKASEIIERIASMPALKREIVTFTSQESANRTGVLITVHGHLLADDNARMNFIHVFNLLRDAGGSFFVSNEMYQLVYNA</sequence>
<dbReference type="Pfam" id="PF02136">
    <property type="entry name" value="NTF2"/>
    <property type="match status" value="1"/>
</dbReference>
<dbReference type="GO" id="GO:0006913">
    <property type="term" value="P:nucleocytoplasmic transport"/>
    <property type="evidence" value="ECO:0007669"/>
    <property type="project" value="UniProtKB-UniRule"/>
</dbReference>
<keyword evidence="1" id="KW-0539">Nucleus</keyword>
<dbReference type="EMBL" id="JAQJZL010000001">
    <property type="protein sequence ID" value="KAJ6057337.1"/>
    <property type="molecule type" value="Genomic_DNA"/>
</dbReference>
<keyword evidence="1" id="KW-0813">Transport</keyword>
<proteinExistence type="predicted"/>
<dbReference type="Gene3D" id="3.10.450.50">
    <property type="match status" value="1"/>
</dbReference>
<evidence type="ECO:0000313" key="3">
    <source>
        <dbReference type="EMBL" id="KAJ6057337.1"/>
    </source>
</evidence>
<dbReference type="GO" id="GO:0051028">
    <property type="term" value="P:mRNA transport"/>
    <property type="evidence" value="ECO:0007669"/>
    <property type="project" value="UniProtKB-UniRule"/>
</dbReference>
<keyword evidence="4" id="KW-1185">Reference proteome</keyword>
<name>A0AAD6IMW2_PENCN</name>
<keyword evidence="1" id="KW-0653">Protein transport</keyword>
<dbReference type="PANTHER" id="PTHR12612">
    <property type="entry name" value="NUCLEAR TRANSPORT FACTOR 2"/>
    <property type="match status" value="1"/>
</dbReference>
<dbReference type="InterPro" id="IPR032710">
    <property type="entry name" value="NTF2-like_dom_sf"/>
</dbReference>
<gene>
    <name evidence="3" type="ORF">N7460_000611</name>
</gene>
<comment type="subcellular location">
    <subcellularLocation>
        <location evidence="1">Cytoplasm</location>
    </subcellularLocation>
    <subcellularLocation>
        <location evidence="1">Nucleus</location>
    </subcellularLocation>
</comment>
<dbReference type="GO" id="GO:0005737">
    <property type="term" value="C:cytoplasm"/>
    <property type="evidence" value="ECO:0007669"/>
    <property type="project" value="UniProtKB-SubCell"/>
</dbReference>
<evidence type="ECO:0000256" key="1">
    <source>
        <dbReference type="RuleBase" id="RU369002"/>
    </source>
</evidence>
<comment type="caution">
    <text evidence="3">The sequence shown here is derived from an EMBL/GenBank/DDBJ whole genome shotgun (WGS) entry which is preliminary data.</text>
</comment>
<evidence type="ECO:0000313" key="4">
    <source>
        <dbReference type="Proteomes" id="UP001219568"/>
    </source>
</evidence>
<dbReference type="GO" id="GO:0015031">
    <property type="term" value="P:protein transport"/>
    <property type="evidence" value="ECO:0007669"/>
    <property type="project" value="UniProtKB-KW"/>
</dbReference>
<dbReference type="InterPro" id="IPR002075">
    <property type="entry name" value="NTF2_dom"/>
</dbReference>
<reference evidence="3" key="1">
    <citation type="journal article" date="2023" name="IMA Fungus">
        <title>Comparative genomic study of the Penicillium genus elucidates a diverse pangenome and 15 lateral gene transfer events.</title>
        <authorList>
            <person name="Petersen C."/>
            <person name="Sorensen T."/>
            <person name="Nielsen M.R."/>
            <person name="Sondergaard T.E."/>
            <person name="Sorensen J.L."/>
            <person name="Fitzpatrick D.A."/>
            <person name="Frisvad J.C."/>
            <person name="Nielsen K.L."/>
        </authorList>
    </citation>
    <scope>NUCLEOTIDE SEQUENCE</scope>
    <source>
        <strain evidence="3">IBT 15450</strain>
    </source>
</reference>
<dbReference type="SUPFAM" id="SSF54427">
    <property type="entry name" value="NTF2-like"/>
    <property type="match status" value="1"/>
</dbReference>
<dbReference type="InterPro" id="IPR045875">
    <property type="entry name" value="NTF2"/>
</dbReference>
<feature type="domain" description="NTF2" evidence="2">
    <location>
        <begin position="9"/>
        <end position="119"/>
    </location>
</feature>
<accession>A0AAD6IMW2</accession>
<dbReference type="CDD" id="cd00780">
    <property type="entry name" value="NTF2"/>
    <property type="match status" value="1"/>
</dbReference>
<evidence type="ECO:0000259" key="2">
    <source>
        <dbReference type="PROSITE" id="PS50177"/>
    </source>
</evidence>
<dbReference type="AlphaFoldDB" id="A0AAD6IMW2"/>
<dbReference type="GO" id="GO:0005634">
    <property type="term" value="C:nucleus"/>
    <property type="evidence" value="ECO:0007669"/>
    <property type="project" value="UniProtKB-SubCell"/>
</dbReference>
<keyword evidence="1" id="KW-0963">Cytoplasm</keyword>
<comment type="function">
    <text evidence="1">Has a role in nuclear-cytoplasmic transport of proteins and mRNAs.</text>
</comment>
<organism evidence="3 4">
    <name type="scientific">Penicillium canescens</name>
    <dbReference type="NCBI Taxonomy" id="5083"/>
    <lineage>
        <taxon>Eukaryota</taxon>
        <taxon>Fungi</taxon>
        <taxon>Dikarya</taxon>
        <taxon>Ascomycota</taxon>
        <taxon>Pezizomycotina</taxon>
        <taxon>Eurotiomycetes</taxon>
        <taxon>Eurotiomycetidae</taxon>
        <taxon>Eurotiales</taxon>
        <taxon>Aspergillaceae</taxon>
        <taxon>Penicillium</taxon>
    </lineage>
</organism>
<protein>
    <recommendedName>
        <fullName evidence="1">Nuclear transport factor 2</fullName>
        <shortName evidence="1">NTF-2</shortName>
    </recommendedName>
</protein>